<dbReference type="PANTHER" id="PTHR43036:SF2">
    <property type="entry name" value="OS04G0481300 PROTEIN"/>
    <property type="match status" value="1"/>
</dbReference>
<organism evidence="1">
    <name type="scientific">uncultured Thermomicrobiales bacterium</name>
    <dbReference type="NCBI Taxonomy" id="1645740"/>
    <lineage>
        <taxon>Bacteria</taxon>
        <taxon>Pseudomonadati</taxon>
        <taxon>Thermomicrobiota</taxon>
        <taxon>Thermomicrobia</taxon>
        <taxon>Thermomicrobiales</taxon>
        <taxon>environmental samples</taxon>
    </lineage>
</organism>
<proteinExistence type="predicted"/>
<reference evidence="1" key="1">
    <citation type="submission" date="2020-02" db="EMBL/GenBank/DDBJ databases">
        <authorList>
            <person name="Meier V. D."/>
        </authorList>
    </citation>
    <scope>NUCLEOTIDE SEQUENCE</scope>
    <source>
        <strain evidence="1">AVDCRST_MAG18</strain>
    </source>
</reference>
<protein>
    <submittedName>
        <fullName evidence="1">Uncharacterized protein</fullName>
    </submittedName>
</protein>
<dbReference type="EMBL" id="CADCWN010000167">
    <property type="protein sequence ID" value="CAA9572697.1"/>
    <property type="molecule type" value="Genomic_DNA"/>
</dbReference>
<dbReference type="PANTHER" id="PTHR43036">
    <property type="entry name" value="OSJNBB0011N17.9 PROTEIN"/>
    <property type="match status" value="1"/>
</dbReference>
<name>A0A6J4V9M1_9BACT</name>
<evidence type="ECO:0000313" key="1">
    <source>
        <dbReference type="EMBL" id="CAA9572697.1"/>
    </source>
</evidence>
<dbReference type="AlphaFoldDB" id="A0A6J4V9M1"/>
<gene>
    <name evidence="1" type="ORF">AVDCRST_MAG18-2166</name>
</gene>
<sequence length="83" mass="9229">MLKPGAALVVIFSNRLFPTKAVRVWYEQDDVGHVALVTAYFELAGGYDVARFIDRSTSTRLDARGRPLPAPDPVYVVLAHKLE</sequence>
<accession>A0A6J4V9M1</accession>